<dbReference type="GO" id="GO:0005524">
    <property type="term" value="F:ATP binding"/>
    <property type="evidence" value="ECO:0007669"/>
    <property type="project" value="UniProtKB-KW"/>
</dbReference>
<keyword evidence="5" id="KW-0597">Phosphoprotein</keyword>
<evidence type="ECO:0000313" key="16">
    <source>
        <dbReference type="Proteomes" id="UP000092024"/>
    </source>
</evidence>
<keyword evidence="11 12" id="KW-0472">Membrane</keyword>
<dbReference type="AlphaFoldDB" id="A0A1A5YM16"/>
<dbReference type="PROSITE" id="PS50885">
    <property type="entry name" value="HAMP"/>
    <property type="match status" value="1"/>
</dbReference>
<dbReference type="SMART" id="SM00304">
    <property type="entry name" value="HAMP"/>
    <property type="match status" value="1"/>
</dbReference>
<dbReference type="PANTHER" id="PTHR42713:SF2">
    <property type="entry name" value="TWO-COMPONENT SENSOR KINASE YESM"/>
    <property type="match status" value="1"/>
</dbReference>
<dbReference type="Proteomes" id="UP000092024">
    <property type="component" value="Unassembled WGS sequence"/>
</dbReference>
<dbReference type="EMBL" id="LYPA01000046">
    <property type="protein sequence ID" value="OBR66573.1"/>
    <property type="molecule type" value="Genomic_DNA"/>
</dbReference>
<dbReference type="Pfam" id="PF00672">
    <property type="entry name" value="HAMP"/>
    <property type="match status" value="1"/>
</dbReference>
<reference evidence="15 16" key="1">
    <citation type="submission" date="2016-05" db="EMBL/GenBank/DDBJ databases">
        <title>Paenibacillus oryzae. sp. nov., isolated from the rice root.</title>
        <authorList>
            <person name="Zhang J."/>
            <person name="Zhang X."/>
        </authorList>
    </citation>
    <scope>NUCLEOTIDE SEQUENCE [LARGE SCALE GENOMIC DNA]</scope>
    <source>
        <strain evidence="15 16">1DrF-4</strain>
    </source>
</reference>
<feature type="transmembrane region" description="Helical" evidence="12">
    <location>
        <begin position="15"/>
        <end position="35"/>
    </location>
</feature>
<feature type="domain" description="Histidine kinase" evidence="13">
    <location>
        <begin position="479"/>
        <end position="595"/>
    </location>
</feature>
<dbReference type="InterPro" id="IPR003594">
    <property type="entry name" value="HATPase_dom"/>
</dbReference>
<name>A0A1A5YM16_9BACL</name>
<evidence type="ECO:0000256" key="2">
    <source>
        <dbReference type="ARBA" id="ARBA00004651"/>
    </source>
</evidence>
<evidence type="ECO:0000256" key="6">
    <source>
        <dbReference type="ARBA" id="ARBA00022679"/>
    </source>
</evidence>
<dbReference type="InterPro" id="IPR010559">
    <property type="entry name" value="Sig_transdc_His_kin_internal"/>
</dbReference>
<evidence type="ECO:0000256" key="8">
    <source>
        <dbReference type="ARBA" id="ARBA00022777"/>
    </source>
</evidence>
<dbReference type="PROSITE" id="PS50109">
    <property type="entry name" value="HIS_KIN"/>
    <property type="match status" value="1"/>
</dbReference>
<comment type="caution">
    <text evidence="15">The sequence shown here is derived from an EMBL/GenBank/DDBJ whole genome shotgun (WGS) entry which is preliminary data.</text>
</comment>
<protein>
    <recommendedName>
        <fullName evidence="3">histidine kinase</fullName>
        <ecNumber evidence="3">2.7.13.3</ecNumber>
    </recommendedName>
</protein>
<dbReference type="CDD" id="cd06225">
    <property type="entry name" value="HAMP"/>
    <property type="match status" value="1"/>
</dbReference>
<evidence type="ECO:0000256" key="9">
    <source>
        <dbReference type="ARBA" id="ARBA00022840"/>
    </source>
</evidence>
<dbReference type="SUPFAM" id="SSF55874">
    <property type="entry name" value="ATPase domain of HSP90 chaperone/DNA topoisomerase II/histidine kinase"/>
    <property type="match status" value="1"/>
</dbReference>
<keyword evidence="12" id="KW-1133">Transmembrane helix</keyword>
<dbReference type="InterPro" id="IPR036890">
    <property type="entry name" value="HATPase_C_sf"/>
</dbReference>
<evidence type="ECO:0000313" key="15">
    <source>
        <dbReference type="EMBL" id="OBR66573.1"/>
    </source>
</evidence>
<dbReference type="STRING" id="1844972.A7K91_03550"/>
<dbReference type="Gene3D" id="3.30.565.10">
    <property type="entry name" value="Histidine kinase-like ATPase, C-terminal domain"/>
    <property type="match status" value="1"/>
</dbReference>
<keyword evidence="16" id="KW-1185">Reference proteome</keyword>
<evidence type="ECO:0000259" key="13">
    <source>
        <dbReference type="PROSITE" id="PS50109"/>
    </source>
</evidence>
<evidence type="ECO:0000256" key="11">
    <source>
        <dbReference type="ARBA" id="ARBA00023136"/>
    </source>
</evidence>
<keyword evidence="10" id="KW-0902">Two-component regulatory system</keyword>
<evidence type="ECO:0000256" key="3">
    <source>
        <dbReference type="ARBA" id="ARBA00012438"/>
    </source>
</evidence>
<gene>
    <name evidence="15" type="ORF">A7K91_03550</name>
</gene>
<dbReference type="Pfam" id="PF02518">
    <property type="entry name" value="HATPase_c"/>
    <property type="match status" value="1"/>
</dbReference>
<dbReference type="GO" id="GO:0000155">
    <property type="term" value="F:phosphorelay sensor kinase activity"/>
    <property type="evidence" value="ECO:0007669"/>
    <property type="project" value="InterPro"/>
</dbReference>
<dbReference type="GO" id="GO:0005886">
    <property type="term" value="C:plasma membrane"/>
    <property type="evidence" value="ECO:0007669"/>
    <property type="project" value="UniProtKB-SubCell"/>
</dbReference>
<evidence type="ECO:0000256" key="12">
    <source>
        <dbReference type="SAM" id="Phobius"/>
    </source>
</evidence>
<keyword evidence="6" id="KW-0808">Transferase</keyword>
<dbReference type="Gene3D" id="3.30.450.20">
    <property type="entry name" value="PAS domain"/>
    <property type="match status" value="2"/>
</dbReference>
<sequence length="599" mass="67523">MKLIHWIASSLRAKLLTMFIMLTCVPLIIVGLVSYQKSFNTVFGNSKASSMLVGEQLARDIDLLFEDTGKLLELGNDPRVLHFLLSQSDTYSDAKDILKTMDSYLDTYSDESVLNISIINLYGRGISDRRGVFQLDKNPLRNHHFAYLTSHPDDILNIPPSQSSPLDRIDGFQYETSNVISIMATVKQRITHEVIGFIVIDIDDSIVVRSIDGTTLGKSGFFYVADTEGTPIFTPSGRQADKLPNGRDVISLPERHYIDSSYGKPKFIFASNSPRTGWNIIGYVPLQEIVQEANSIRQMIIVSVILSILFAITLHFFISARLTRPVQLLKNKMQLAASGYLEAKVSTTGRDEIANLSANFNIMLGKIKGLLDTSIKEHEAMKKAELRALQAQINPHFLYNTLDSIVWMAEAGRNKQVILLVEALSKLFRISLSRGRDWISVEKELEHVHSYLVIQQMRYRDILDYEIDVDPRLMPFSILKMTLQPIVENAIYHGIKNKRGKGLVRIVGYETAEKEMLLMVEDNGAGMTPAKLENLRRSLLAQQLPEETGKEVSGGFGLYNVEQRLRLYYGESYGVRLESAEGAGTKVIIRLPMREEQNP</sequence>
<dbReference type="EC" id="2.7.13.3" evidence="3"/>
<keyword evidence="12" id="KW-0812">Transmembrane</keyword>
<organism evidence="15 16">
    <name type="scientific">Paenibacillus oryzae</name>
    <dbReference type="NCBI Taxonomy" id="1844972"/>
    <lineage>
        <taxon>Bacteria</taxon>
        <taxon>Bacillati</taxon>
        <taxon>Bacillota</taxon>
        <taxon>Bacilli</taxon>
        <taxon>Bacillales</taxon>
        <taxon>Paenibacillaceae</taxon>
        <taxon>Paenibacillus</taxon>
    </lineage>
</organism>
<evidence type="ECO:0000256" key="7">
    <source>
        <dbReference type="ARBA" id="ARBA00022741"/>
    </source>
</evidence>
<keyword evidence="4" id="KW-1003">Cell membrane</keyword>
<dbReference type="InterPro" id="IPR051552">
    <property type="entry name" value="HptR"/>
</dbReference>
<feature type="domain" description="HAMP" evidence="14">
    <location>
        <begin position="320"/>
        <end position="372"/>
    </location>
</feature>
<keyword evidence="7" id="KW-0547">Nucleotide-binding</keyword>
<keyword evidence="9" id="KW-0067">ATP-binding</keyword>
<keyword evidence="8 15" id="KW-0418">Kinase</keyword>
<dbReference type="SUPFAM" id="SSF158472">
    <property type="entry name" value="HAMP domain-like"/>
    <property type="match status" value="1"/>
</dbReference>
<evidence type="ECO:0000256" key="10">
    <source>
        <dbReference type="ARBA" id="ARBA00023012"/>
    </source>
</evidence>
<dbReference type="RefSeq" id="WP_068681877.1">
    <property type="nucleotide sequence ID" value="NZ_LYPA01000046.1"/>
</dbReference>
<dbReference type="SMART" id="SM00387">
    <property type="entry name" value="HATPase_c"/>
    <property type="match status" value="1"/>
</dbReference>
<dbReference type="Pfam" id="PF06580">
    <property type="entry name" value="His_kinase"/>
    <property type="match status" value="1"/>
</dbReference>
<evidence type="ECO:0000256" key="4">
    <source>
        <dbReference type="ARBA" id="ARBA00022475"/>
    </source>
</evidence>
<dbReference type="InterPro" id="IPR005467">
    <property type="entry name" value="His_kinase_dom"/>
</dbReference>
<feature type="transmembrane region" description="Helical" evidence="12">
    <location>
        <begin position="299"/>
        <end position="323"/>
    </location>
</feature>
<evidence type="ECO:0000259" key="14">
    <source>
        <dbReference type="PROSITE" id="PS50885"/>
    </source>
</evidence>
<accession>A0A1A5YM16</accession>
<comment type="subcellular location">
    <subcellularLocation>
        <location evidence="2">Cell membrane</location>
        <topology evidence="2">Multi-pass membrane protein</topology>
    </subcellularLocation>
</comment>
<proteinExistence type="predicted"/>
<dbReference type="InterPro" id="IPR003660">
    <property type="entry name" value="HAMP_dom"/>
</dbReference>
<dbReference type="OrthoDB" id="9776552at2"/>
<dbReference type="Gene3D" id="6.10.340.10">
    <property type="match status" value="1"/>
</dbReference>
<dbReference type="PANTHER" id="PTHR42713">
    <property type="entry name" value="HISTIDINE KINASE-RELATED"/>
    <property type="match status" value="1"/>
</dbReference>
<evidence type="ECO:0000256" key="5">
    <source>
        <dbReference type="ARBA" id="ARBA00022553"/>
    </source>
</evidence>
<evidence type="ECO:0000256" key="1">
    <source>
        <dbReference type="ARBA" id="ARBA00000085"/>
    </source>
</evidence>
<comment type="catalytic activity">
    <reaction evidence="1">
        <text>ATP + protein L-histidine = ADP + protein N-phospho-L-histidine.</text>
        <dbReference type="EC" id="2.7.13.3"/>
    </reaction>
</comment>